<dbReference type="EMBL" id="ATBP01000091">
    <property type="protein sequence ID" value="ETR73057.1"/>
    <property type="molecule type" value="Genomic_DNA"/>
</dbReference>
<dbReference type="PANTHER" id="PTHR43798">
    <property type="entry name" value="MONOACYLGLYCEROL LIPASE"/>
    <property type="match status" value="1"/>
</dbReference>
<sequence length="288" mass="32603">MSKPVLKTVDLPDTQLQYLHYPGNGPAVIMLHATGFVPWLWHPIAKSLNQKHSLEIIAPYFCDHRDTDPEEGGFHWALLAEDLYRMISQLNITNPHLIGHSMGAVVASLSHTVYQLSARTMILIEPIFLPDPIYNQVITVDQHPLAGKSIRRKNYWKDSDEAYEYLRSKALFRNWDDEILSLYISHGMIPQSNGGLALTCSPRREAALFMGGMHHNPWPLLEKIQCPTLIIEGGNSENQQVIDLQKATKMIPDAAYHLVENAGHLVPMEYPEKCLNIFASFIINGLIF</sequence>
<dbReference type="Proteomes" id="UP000189670">
    <property type="component" value="Unassembled WGS sequence"/>
</dbReference>
<reference evidence="3" key="1">
    <citation type="submission" date="2012-11" db="EMBL/GenBank/DDBJ databases">
        <authorList>
            <person name="Lucero-Rivera Y.E."/>
            <person name="Tovar-Ramirez D."/>
        </authorList>
    </citation>
    <scope>NUCLEOTIDE SEQUENCE [LARGE SCALE GENOMIC DNA]</scope>
    <source>
        <strain evidence="3">Araruama</strain>
    </source>
</reference>
<dbReference type="InterPro" id="IPR050266">
    <property type="entry name" value="AB_hydrolase_sf"/>
</dbReference>
<dbReference type="Gene3D" id="3.40.50.1820">
    <property type="entry name" value="alpha/beta hydrolase"/>
    <property type="match status" value="1"/>
</dbReference>
<organism evidence="2 3">
    <name type="scientific">Candidatus Magnetoglobus multicellularis str. Araruama</name>
    <dbReference type="NCBI Taxonomy" id="890399"/>
    <lineage>
        <taxon>Bacteria</taxon>
        <taxon>Pseudomonadati</taxon>
        <taxon>Thermodesulfobacteriota</taxon>
        <taxon>Desulfobacteria</taxon>
        <taxon>Desulfobacterales</taxon>
        <taxon>Desulfobacteraceae</taxon>
        <taxon>Candidatus Magnetoglobus</taxon>
    </lineage>
</organism>
<evidence type="ECO:0000313" key="2">
    <source>
        <dbReference type="EMBL" id="ETR73057.1"/>
    </source>
</evidence>
<dbReference type="PANTHER" id="PTHR43798:SF33">
    <property type="entry name" value="HYDROLASE, PUTATIVE (AFU_ORTHOLOGUE AFUA_2G14860)-RELATED"/>
    <property type="match status" value="1"/>
</dbReference>
<dbReference type="GO" id="GO:0046464">
    <property type="term" value="P:acylglycerol catabolic process"/>
    <property type="evidence" value="ECO:0007669"/>
    <property type="project" value="TreeGrafter"/>
</dbReference>
<name>A0A1V1PDV2_9BACT</name>
<dbReference type="Pfam" id="PF12697">
    <property type="entry name" value="Abhydrolase_6"/>
    <property type="match status" value="1"/>
</dbReference>
<accession>A0A1V1PDV2</accession>
<dbReference type="InterPro" id="IPR000073">
    <property type="entry name" value="AB_hydrolase_1"/>
</dbReference>
<evidence type="ECO:0000313" key="3">
    <source>
        <dbReference type="Proteomes" id="UP000189670"/>
    </source>
</evidence>
<keyword evidence="2" id="KW-0378">Hydrolase</keyword>
<proteinExistence type="predicted"/>
<feature type="domain" description="AB hydrolase-1" evidence="1">
    <location>
        <begin position="28"/>
        <end position="274"/>
    </location>
</feature>
<protein>
    <submittedName>
        <fullName evidence="2">Alpha/beta hydrolase fold protein</fullName>
    </submittedName>
</protein>
<dbReference type="AlphaFoldDB" id="A0A1V1PDV2"/>
<dbReference type="GO" id="GO:0047372">
    <property type="term" value="F:monoacylglycerol lipase activity"/>
    <property type="evidence" value="ECO:0007669"/>
    <property type="project" value="TreeGrafter"/>
</dbReference>
<comment type="caution">
    <text evidence="2">The sequence shown here is derived from an EMBL/GenBank/DDBJ whole genome shotgun (WGS) entry which is preliminary data.</text>
</comment>
<dbReference type="GO" id="GO:0016020">
    <property type="term" value="C:membrane"/>
    <property type="evidence" value="ECO:0007669"/>
    <property type="project" value="TreeGrafter"/>
</dbReference>
<gene>
    <name evidence="2" type="ORF">OMM_01236</name>
</gene>
<dbReference type="SUPFAM" id="SSF53474">
    <property type="entry name" value="alpha/beta-Hydrolases"/>
    <property type="match status" value="1"/>
</dbReference>
<evidence type="ECO:0000259" key="1">
    <source>
        <dbReference type="Pfam" id="PF12697"/>
    </source>
</evidence>
<dbReference type="InterPro" id="IPR029058">
    <property type="entry name" value="AB_hydrolase_fold"/>
</dbReference>